<dbReference type="Pfam" id="PF01266">
    <property type="entry name" value="DAO"/>
    <property type="match status" value="1"/>
</dbReference>
<evidence type="ECO:0000256" key="12">
    <source>
        <dbReference type="SAM" id="Phobius"/>
    </source>
</evidence>
<dbReference type="OrthoDB" id="40579at2759"/>
<dbReference type="Gene3D" id="1.10.150.240">
    <property type="entry name" value="Putative phosphatase, domain 2"/>
    <property type="match status" value="1"/>
</dbReference>
<keyword evidence="7" id="KW-0378">Hydrolase</keyword>
<accession>A0A812PIR6</accession>
<dbReference type="InterPro" id="IPR006323">
    <property type="entry name" value="Phosphonoacetald_hydro"/>
</dbReference>
<comment type="cofactor">
    <cofactor evidence="1">
        <name>Mg(2+)</name>
        <dbReference type="ChEBI" id="CHEBI:18420"/>
    </cofactor>
</comment>
<keyword evidence="5" id="KW-0285">Flavoprotein</keyword>
<keyword evidence="15" id="KW-1185">Reference proteome</keyword>
<dbReference type="SFLD" id="SFLDS00003">
    <property type="entry name" value="Haloacid_Dehalogenase"/>
    <property type="match status" value="1"/>
</dbReference>
<keyword evidence="12" id="KW-0472">Membrane</keyword>
<dbReference type="InterPro" id="IPR036188">
    <property type="entry name" value="FAD/NAD-bd_sf"/>
</dbReference>
<keyword evidence="6" id="KW-0479">Metal-binding</keyword>
<comment type="caution">
    <text evidence="14">The sequence shown here is derived from an EMBL/GenBank/DDBJ whole genome shotgun (WGS) entry which is preliminary data.</text>
</comment>
<evidence type="ECO:0000313" key="15">
    <source>
        <dbReference type="Proteomes" id="UP000649617"/>
    </source>
</evidence>
<dbReference type="GO" id="GO:0016491">
    <property type="term" value="F:oxidoreductase activity"/>
    <property type="evidence" value="ECO:0007669"/>
    <property type="project" value="UniProtKB-KW"/>
</dbReference>
<feature type="region of interest" description="Disordered" evidence="11">
    <location>
        <begin position="19"/>
        <end position="46"/>
    </location>
</feature>
<evidence type="ECO:0000256" key="9">
    <source>
        <dbReference type="ARBA" id="ARBA00023002"/>
    </source>
</evidence>
<comment type="subunit">
    <text evidence="4">Homodimer.</text>
</comment>
<evidence type="ECO:0000256" key="5">
    <source>
        <dbReference type="ARBA" id="ARBA00022630"/>
    </source>
</evidence>
<dbReference type="Proteomes" id="UP000649617">
    <property type="component" value="Unassembled WGS sequence"/>
</dbReference>
<dbReference type="InterPro" id="IPR017741">
    <property type="entry name" value="FAD-dependent_OxRdtase_HpnW"/>
</dbReference>
<evidence type="ECO:0000256" key="2">
    <source>
        <dbReference type="ARBA" id="ARBA00001974"/>
    </source>
</evidence>
<dbReference type="HAMAP" id="MF_01375">
    <property type="entry name" value="PhnX"/>
    <property type="match status" value="1"/>
</dbReference>
<dbReference type="NCBIfam" id="TIGR03364">
    <property type="entry name" value="HpnW_proposed"/>
    <property type="match status" value="1"/>
</dbReference>
<dbReference type="Gene3D" id="3.30.9.10">
    <property type="entry name" value="D-Amino Acid Oxidase, subunit A, domain 2"/>
    <property type="match status" value="1"/>
</dbReference>
<feature type="non-terminal residue" evidence="14">
    <location>
        <position position="1"/>
    </location>
</feature>
<keyword evidence="12" id="KW-1133">Transmembrane helix</keyword>
<feature type="transmembrane region" description="Helical" evidence="12">
    <location>
        <begin position="59"/>
        <end position="79"/>
    </location>
</feature>
<dbReference type="EMBL" id="CAJNIZ010012578">
    <property type="protein sequence ID" value="CAE7335636.1"/>
    <property type="molecule type" value="Genomic_DNA"/>
</dbReference>
<dbReference type="GO" id="GO:0019700">
    <property type="term" value="P:organic phosphonate catabolic process"/>
    <property type="evidence" value="ECO:0007669"/>
    <property type="project" value="InterPro"/>
</dbReference>
<dbReference type="SFLD" id="SFLDG01129">
    <property type="entry name" value="C1.5:_HAD__Beta-PGM__Phosphata"/>
    <property type="match status" value="1"/>
</dbReference>
<dbReference type="PANTHER" id="PTHR13847">
    <property type="entry name" value="SARCOSINE DEHYDROGENASE-RELATED"/>
    <property type="match status" value="1"/>
</dbReference>
<dbReference type="InterPro" id="IPR023214">
    <property type="entry name" value="HAD_sf"/>
</dbReference>
<protein>
    <submittedName>
        <fullName evidence="14">PhnX protein</fullName>
    </submittedName>
</protein>
<comment type="cofactor">
    <cofactor evidence="2">
        <name>FAD</name>
        <dbReference type="ChEBI" id="CHEBI:57692"/>
    </cofactor>
</comment>
<evidence type="ECO:0000256" key="6">
    <source>
        <dbReference type="ARBA" id="ARBA00022723"/>
    </source>
</evidence>
<evidence type="ECO:0000256" key="10">
    <source>
        <dbReference type="ARBA" id="ARBA00023270"/>
    </source>
</evidence>
<dbReference type="GO" id="GO:0050194">
    <property type="term" value="F:phosphonoacetaldehyde hydrolase activity"/>
    <property type="evidence" value="ECO:0007669"/>
    <property type="project" value="InterPro"/>
</dbReference>
<dbReference type="GO" id="GO:0046872">
    <property type="term" value="F:metal ion binding"/>
    <property type="evidence" value="ECO:0007669"/>
    <property type="project" value="UniProtKB-KW"/>
</dbReference>
<dbReference type="Gene3D" id="3.40.50.1000">
    <property type="entry name" value="HAD superfamily/HAD-like"/>
    <property type="match status" value="1"/>
</dbReference>
<evidence type="ECO:0000256" key="3">
    <source>
        <dbReference type="ARBA" id="ARBA00009410"/>
    </source>
</evidence>
<evidence type="ECO:0000256" key="7">
    <source>
        <dbReference type="ARBA" id="ARBA00022801"/>
    </source>
</evidence>
<keyword evidence="10" id="KW-0704">Schiff base</keyword>
<dbReference type="AlphaFoldDB" id="A0A812PIR6"/>
<dbReference type="Gene3D" id="3.50.50.60">
    <property type="entry name" value="FAD/NAD(P)-binding domain"/>
    <property type="match status" value="1"/>
</dbReference>
<dbReference type="GO" id="GO:0005737">
    <property type="term" value="C:cytoplasm"/>
    <property type="evidence" value="ECO:0007669"/>
    <property type="project" value="TreeGrafter"/>
</dbReference>
<evidence type="ECO:0000313" key="14">
    <source>
        <dbReference type="EMBL" id="CAE7335636.1"/>
    </source>
</evidence>
<evidence type="ECO:0000256" key="8">
    <source>
        <dbReference type="ARBA" id="ARBA00022842"/>
    </source>
</evidence>
<dbReference type="SUPFAM" id="SSF56784">
    <property type="entry name" value="HAD-like"/>
    <property type="match status" value="1"/>
</dbReference>
<evidence type="ECO:0000259" key="13">
    <source>
        <dbReference type="Pfam" id="PF01266"/>
    </source>
</evidence>
<dbReference type="FunFam" id="1.10.150.240:FF:000006">
    <property type="entry name" value="Phosphonoacetaldehyde hydrolase"/>
    <property type="match status" value="1"/>
</dbReference>
<comment type="similarity">
    <text evidence="3">Belongs to the DadA oxidoreductase family.</text>
</comment>
<reference evidence="14" key="1">
    <citation type="submission" date="2021-02" db="EMBL/GenBank/DDBJ databases">
        <authorList>
            <person name="Dougan E. K."/>
            <person name="Rhodes N."/>
            <person name="Thang M."/>
            <person name="Chan C."/>
        </authorList>
    </citation>
    <scope>NUCLEOTIDE SEQUENCE</scope>
</reference>
<proteinExistence type="inferred from homology"/>
<evidence type="ECO:0000256" key="4">
    <source>
        <dbReference type="ARBA" id="ARBA00011738"/>
    </source>
</evidence>
<dbReference type="InterPro" id="IPR006076">
    <property type="entry name" value="FAD-dep_OxRdtase"/>
</dbReference>
<organism evidence="14 15">
    <name type="scientific">Symbiodinium pilosum</name>
    <name type="common">Dinoflagellate</name>
    <dbReference type="NCBI Taxonomy" id="2952"/>
    <lineage>
        <taxon>Eukaryota</taxon>
        <taxon>Sar</taxon>
        <taxon>Alveolata</taxon>
        <taxon>Dinophyceae</taxon>
        <taxon>Suessiales</taxon>
        <taxon>Symbiodiniaceae</taxon>
        <taxon>Symbiodinium</taxon>
    </lineage>
</organism>
<evidence type="ECO:0000256" key="11">
    <source>
        <dbReference type="SAM" id="MobiDB-lite"/>
    </source>
</evidence>
<dbReference type="NCBIfam" id="TIGR01422">
    <property type="entry name" value="phosphonatase"/>
    <property type="match status" value="1"/>
</dbReference>
<keyword evidence="8" id="KW-0460">Magnesium</keyword>
<feature type="domain" description="FAD dependent oxidoreductase" evidence="13">
    <location>
        <begin position="61"/>
        <end position="428"/>
    </location>
</feature>
<dbReference type="Pfam" id="PF00702">
    <property type="entry name" value="Hydrolase"/>
    <property type="match status" value="1"/>
</dbReference>
<dbReference type="PANTHER" id="PTHR13847:SF286">
    <property type="entry name" value="D-AMINO ACID DEHYDROGENASE"/>
    <property type="match status" value="1"/>
</dbReference>
<keyword evidence="9" id="KW-0560">Oxidoreductase</keyword>
<evidence type="ECO:0000256" key="1">
    <source>
        <dbReference type="ARBA" id="ARBA00001946"/>
    </source>
</evidence>
<dbReference type="InterPro" id="IPR036412">
    <property type="entry name" value="HAD-like_sf"/>
</dbReference>
<name>A0A812PIR6_SYMPI</name>
<dbReference type="InterPro" id="IPR023198">
    <property type="entry name" value="PGP-like_dom2"/>
</dbReference>
<keyword evidence="12" id="KW-0812">Transmembrane</keyword>
<gene>
    <name evidence="14" type="primary">phnX</name>
    <name evidence="14" type="ORF">SPIL2461_LOCUS7854</name>
</gene>
<sequence>SRAVTLVSCRCNESFRCPRPAAGEPSRRSPDGAVSPERSGRRRAPAVRVRQRRFRMSRIYDLAVVGAGIVGLAHALAAARRGWRVVVLEREGRAVGASLRNFGFVTVTGQQRGTCWRRARRSREVWAEVAPQAGIPVEHEGLVFAARSPEALAGLEAFLDSDAEMAAGCALLEAAEAVRRYPQLRRAGLHGALWSPHELRVDPRLAVDRLAAWLSETHAVEIRYGVTVTGVDNGWLQSDAGPIHAGAVVVCPGADLQGLYRQRLAGFGLTKCKLHMLRLAPQPSGWRLPGGVMTDPSIPRYLGYAELPAARAVRARLERERPELLEMGIHLIVTQDADGSLVVGDSHHYGDPPMIFQDERVDRAILDLAVETLELPERRVVARWTGVYPSHPSKLALIDAPEPRVRLVLVTSGTGMSTAFALGEEVVDDLAVIFDWAGTVVDHGSRAPMGAFVAAFGRFGVDLSIAQARRPMGLPKRDHIKALLEMPEVAAGWQAAQGGSPDEAAIDRLYEVFVPMNAEVVARHAELIPGAAETVAALRAAGLKIGSTTGYVREIMARLTGPAAAQGFAPDNLVCAGDLPEGRPSPFNIYRTLLDLQVWPAAACVKIDDTEPGIAEGVNAGCWTVGVALTGNTVGLTAEELAALPAAEVAGLRARATARLKAAGAHLVVDGVADLQPALADLEGRLARGQRP</sequence>
<dbReference type="SUPFAM" id="SSF51905">
    <property type="entry name" value="FAD/NAD(P)-binding domain"/>
    <property type="match status" value="1"/>
</dbReference>